<accession>A0A9W9KRC6</accession>
<evidence type="ECO:0008006" key="5">
    <source>
        <dbReference type="Google" id="ProtNLM"/>
    </source>
</evidence>
<gene>
    <name evidence="3" type="ORF">NUU61_000780</name>
</gene>
<evidence type="ECO:0000313" key="4">
    <source>
        <dbReference type="Proteomes" id="UP001141434"/>
    </source>
</evidence>
<evidence type="ECO:0000256" key="1">
    <source>
        <dbReference type="ARBA" id="ARBA00010568"/>
    </source>
</evidence>
<feature type="region of interest" description="Disordered" evidence="2">
    <location>
        <begin position="55"/>
        <end position="100"/>
    </location>
</feature>
<comment type="caution">
    <text evidence="3">The sequence shown here is derived from an EMBL/GenBank/DDBJ whole genome shotgun (WGS) entry which is preliminary data.</text>
</comment>
<organism evidence="3 4">
    <name type="scientific">Penicillium alfredii</name>
    <dbReference type="NCBI Taxonomy" id="1506179"/>
    <lineage>
        <taxon>Eukaryota</taxon>
        <taxon>Fungi</taxon>
        <taxon>Dikarya</taxon>
        <taxon>Ascomycota</taxon>
        <taxon>Pezizomycotina</taxon>
        <taxon>Eurotiomycetes</taxon>
        <taxon>Eurotiomycetidae</taxon>
        <taxon>Eurotiales</taxon>
        <taxon>Aspergillaceae</taxon>
        <taxon>Penicillium</taxon>
    </lineage>
</organism>
<dbReference type="AlphaFoldDB" id="A0A9W9KRC6"/>
<protein>
    <recommendedName>
        <fullName evidence="5">DUF1917-domain-containing protein</fullName>
    </recommendedName>
</protein>
<dbReference type="Gene3D" id="3.30.760.10">
    <property type="entry name" value="RNA Cap, Translation Initiation Factor Eif4e"/>
    <property type="match status" value="1"/>
</dbReference>
<evidence type="ECO:0000313" key="3">
    <source>
        <dbReference type="EMBL" id="KAJ5115021.1"/>
    </source>
</evidence>
<dbReference type="EMBL" id="JAPMSZ010000001">
    <property type="protein sequence ID" value="KAJ5115021.1"/>
    <property type="molecule type" value="Genomic_DNA"/>
</dbReference>
<feature type="region of interest" description="Disordered" evidence="2">
    <location>
        <begin position="1"/>
        <end position="24"/>
    </location>
</feature>
<dbReference type="SUPFAM" id="SSF55418">
    <property type="entry name" value="eIF4e-like"/>
    <property type="match status" value="1"/>
</dbReference>
<dbReference type="Proteomes" id="UP001141434">
    <property type="component" value="Unassembled WGS sequence"/>
</dbReference>
<dbReference type="PANTHER" id="PTHR31977:SF1">
    <property type="entry name" value="UPF0696 PROTEIN C11ORF68"/>
    <property type="match status" value="1"/>
</dbReference>
<reference evidence="3" key="1">
    <citation type="submission" date="2022-11" db="EMBL/GenBank/DDBJ databases">
        <authorList>
            <person name="Petersen C."/>
        </authorList>
    </citation>
    <scope>NUCLEOTIDE SEQUENCE</scope>
    <source>
        <strain evidence="3">IBT 34128</strain>
    </source>
</reference>
<reference evidence="3" key="2">
    <citation type="journal article" date="2023" name="IMA Fungus">
        <title>Comparative genomic study of the Penicillium genus elucidates a diverse pangenome and 15 lateral gene transfer events.</title>
        <authorList>
            <person name="Petersen C."/>
            <person name="Sorensen T."/>
            <person name="Nielsen M.R."/>
            <person name="Sondergaard T.E."/>
            <person name="Sorensen J.L."/>
            <person name="Fitzpatrick D.A."/>
            <person name="Frisvad J.C."/>
            <person name="Nielsen K.L."/>
        </authorList>
    </citation>
    <scope>NUCLEOTIDE SEQUENCE</scope>
    <source>
        <strain evidence="3">IBT 34128</strain>
    </source>
</reference>
<name>A0A9W9KRC6_9EURO</name>
<dbReference type="InterPro" id="IPR023398">
    <property type="entry name" value="TIF_eIF4e-like"/>
</dbReference>
<dbReference type="RefSeq" id="XP_056516213.1">
    <property type="nucleotide sequence ID" value="XM_056651363.1"/>
</dbReference>
<feature type="compositionally biased region" description="Polar residues" evidence="2">
    <location>
        <begin position="64"/>
        <end position="82"/>
    </location>
</feature>
<comment type="similarity">
    <text evidence="1">Belongs to the UPF0696 family.</text>
</comment>
<sequence>MSSSPKDIEEIFSDESSFYGDEDEQARLEEQAAAYDPEPFWSEVHPHLLSTVQYNLHAPPATSKPISSADQDAKPSSTTLPENSRGDKETTAQFLSRLPPSTTSFSTIGPWIWMHSPQAPPMDEGDVPALMRKGTELLHSFEDESSRLRAAHEKSGAKTTAALTRKLNPLRRELEQNLFAAAREARVTAGKWMLFPTVDRADAVWAAVVKALEKGELGDVAKVATDDGSGHARLICVYTNDFEDMEDVKRVLRGLVDAGLVEEQARPIYYKCDAYTHLDIKSSNDYGLKASMFSSRDVLAGKV</sequence>
<dbReference type="OrthoDB" id="10067381at2759"/>
<evidence type="ECO:0000256" key="2">
    <source>
        <dbReference type="SAM" id="MobiDB-lite"/>
    </source>
</evidence>
<dbReference type="PANTHER" id="PTHR31977">
    <property type="entry name" value="UPF0696 PROTEIN C11ORF68"/>
    <property type="match status" value="1"/>
</dbReference>
<feature type="compositionally biased region" description="Polar residues" evidence="2">
    <location>
        <begin position="91"/>
        <end position="100"/>
    </location>
</feature>
<dbReference type="Pfam" id="PF08939">
    <property type="entry name" value="Bles03"/>
    <property type="match status" value="1"/>
</dbReference>
<dbReference type="InterPro" id="IPR015034">
    <property type="entry name" value="Bles03"/>
</dbReference>
<proteinExistence type="inferred from homology"/>
<dbReference type="GeneID" id="81390531"/>
<keyword evidence="4" id="KW-1185">Reference proteome</keyword>